<evidence type="ECO:0000313" key="2">
    <source>
        <dbReference type="EMBL" id="PJZ63108.1"/>
    </source>
</evidence>
<evidence type="ECO:0000313" key="3">
    <source>
        <dbReference type="Proteomes" id="UP000232149"/>
    </source>
</evidence>
<keyword evidence="3" id="KW-1185">Reference proteome</keyword>
<dbReference type="EMBL" id="NPDV01000005">
    <property type="protein sequence ID" value="PJZ53875.1"/>
    <property type="molecule type" value="Genomic_DNA"/>
</dbReference>
<dbReference type="Proteomes" id="UP000232188">
    <property type="component" value="Unassembled WGS sequence"/>
</dbReference>
<protein>
    <submittedName>
        <fullName evidence="1">Uncharacterized protein</fullName>
    </submittedName>
</protein>
<name>A0A2M9YQS2_9LEPT</name>
<evidence type="ECO:0000313" key="1">
    <source>
        <dbReference type="EMBL" id="PJZ53875.1"/>
    </source>
</evidence>
<dbReference type="AlphaFoldDB" id="A0A2M9YQS2"/>
<accession>A0A2M9YQS2</accession>
<comment type="caution">
    <text evidence="1">The sequence shown here is derived from an EMBL/GenBank/DDBJ whole genome shotgun (WGS) entry which is preliminary data.</text>
</comment>
<evidence type="ECO:0000313" key="4">
    <source>
        <dbReference type="Proteomes" id="UP000232188"/>
    </source>
</evidence>
<sequence length="71" mass="8633">MSEKNLKRNFTFLPREKRFLSYLNLGHEIGIAQKRRGFGFLYSSQRFKIRIFSFHSSKNFSLLKDFRNLRN</sequence>
<dbReference type="EMBL" id="NPDU01000008">
    <property type="protein sequence ID" value="PJZ63108.1"/>
    <property type="molecule type" value="Genomic_DNA"/>
</dbReference>
<dbReference type="Proteomes" id="UP000232149">
    <property type="component" value="Unassembled WGS sequence"/>
</dbReference>
<reference evidence="3 4" key="1">
    <citation type="submission" date="2017-07" db="EMBL/GenBank/DDBJ databases">
        <title>Leptospira spp. isolated from tropical soils.</title>
        <authorList>
            <person name="Thibeaux R."/>
            <person name="Iraola G."/>
            <person name="Ferres I."/>
            <person name="Bierque E."/>
            <person name="Girault D."/>
            <person name="Soupe-Gilbert M.-E."/>
            <person name="Picardeau M."/>
            <person name="Goarant C."/>
        </authorList>
    </citation>
    <scope>NUCLEOTIDE SEQUENCE [LARGE SCALE GENOMIC DNA]</scope>
    <source>
        <strain evidence="1 4">FH2-B-C1</strain>
        <strain evidence="2 3">FH2-B-D1</strain>
    </source>
</reference>
<proteinExistence type="predicted"/>
<organism evidence="1 4">
    <name type="scientific">Leptospira adleri</name>
    <dbReference type="NCBI Taxonomy" id="2023186"/>
    <lineage>
        <taxon>Bacteria</taxon>
        <taxon>Pseudomonadati</taxon>
        <taxon>Spirochaetota</taxon>
        <taxon>Spirochaetia</taxon>
        <taxon>Leptospirales</taxon>
        <taxon>Leptospiraceae</taxon>
        <taxon>Leptospira</taxon>
    </lineage>
</organism>
<gene>
    <name evidence="2" type="ORF">CH376_04450</name>
    <name evidence="1" type="ORF">CH380_07680</name>
</gene>